<gene>
    <name evidence="2" type="ORF">SRS1_17428</name>
</gene>
<feature type="compositionally biased region" description="Basic and acidic residues" evidence="1">
    <location>
        <begin position="32"/>
        <end position="45"/>
    </location>
</feature>
<organism evidence="2 3">
    <name type="scientific">Sporisorium reilianum f. sp. reilianum</name>
    <dbReference type="NCBI Taxonomy" id="72559"/>
    <lineage>
        <taxon>Eukaryota</taxon>
        <taxon>Fungi</taxon>
        <taxon>Dikarya</taxon>
        <taxon>Basidiomycota</taxon>
        <taxon>Ustilaginomycotina</taxon>
        <taxon>Ustilaginomycetes</taxon>
        <taxon>Ustilaginales</taxon>
        <taxon>Ustilaginaceae</taxon>
        <taxon>Sporisorium</taxon>
    </lineage>
</organism>
<name>A0A2N8UG66_9BASI</name>
<dbReference type="Proteomes" id="UP000239563">
    <property type="component" value="Chromosome IX"/>
</dbReference>
<evidence type="ECO:0000256" key="1">
    <source>
        <dbReference type="SAM" id="MobiDB-lite"/>
    </source>
</evidence>
<sequence length="102" mass="10651">MGEPGRTCACTPRSLLVPAGGVTTLDPSQRVSAKELQAKDREWQRQRQSQSQSEAPLSGASSDTATVRGDSASVESGAKAKTRLISTSLFGRKGGKTDNSNG</sequence>
<dbReference type="AlphaFoldDB" id="A0A2N8UG66"/>
<dbReference type="EMBL" id="LT795062">
    <property type="protein sequence ID" value="SJX63722.1"/>
    <property type="molecule type" value="Genomic_DNA"/>
</dbReference>
<feature type="region of interest" description="Disordered" evidence="1">
    <location>
        <begin position="1"/>
        <end position="102"/>
    </location>
</feature>
<proteinExistence type="predicted"/>
<evidence type="ECO:0000313" key="2">
    <source>
        <dbReference type="EMBL" id="SJX63722.1"/>
    </source>
</evidence>
<accession>A0A2N8UG66</accession>
<reference evidence="2 3" key="1">
    <citation type="submission" date="2017-02" db="EMBL/GenBank/DDBJ databases">
        <authorList>
            <person name="Peterson S.W."/>
        </authorList>
    </citation>
    <scope>NUCLEOTIDE SEQUENCE [LARGE SCALE GENOMIC DNA]</scope>
    <source>
        <strain evidence="2 3">SRS1_H2-8</strain>
    </source>
</reference>
<evidence type="ECO:0000313" key="3">
    <source>
        <dbReference type="Proteomes" id="UP000239563"/>
    </source>
</evidence>
<protein>
    <submittedName>
        <fullName evidence="2">Uncharacterized protein</fullName>
    </submittedName>
</protein>